<evidence type="ECO:0000313" key="2">
    <source>
        <dbReference type="EMBL" id="MBF8376732.1"/>
    </source>
</evidence>
<dbReference type="InterPro" id="IPR005122">
    <property type="entry name" value="Uracil-DNA_glycosylase-like"/>
</dbReference>
<sequence>MEQVNAFADLVEILSRDFRVPDIVLDTSTVLFILESPHIQELVHGAPVAGSSGATMSRHIFGAEYGHAPLGRMVKKNVETGAKRPRLSAIGLINVCNIPMQAAAYPRDIQMRYADWFVAMNAVRTQNQKWSFADPREQDIQSYLAMSLRRKLEAYRGRAVTLVPCGRFAQKFFALADVADAAWDVIDGVPHPSYNSWDRAQYARAVERVVEAVGLAGAELAVQLESDGSRGA</sequence>
<gene>
    <name evidence="2" type="ORF">IW967_02420</name>
</gene>
<dbReference type="EMBL" id="JADPKZ010000025">
    <property type="protein sequence ID" value="MBF8376732.1"/>
    <property type="molecule type" value="Genomic_DNA"/>
</dbReference>
<keyword evidence="3" id="KW-1185">Reference proteome</keyword>
<dbReference type="RefSeq" id="WP_067850234.1">
    <property type="nucleotide sequence ID" value="NZ_JADPKZ010000025.1"/>
</dbReference>
<proteinExistence type="predicted"/>
<evidence type="ECO:0000313" key="3">
    <source>
        <dbReference type="Proteomes" id="UP000642910"/>
    </source>
</evidence>
<comment type="caution">
    <text evidence="2">The sequence shown here is derived from an EMBL/GenBank/DDBJ whole genome shotgun (WGS) entry which is preliminary data.</text>
</comment>
<organism evidence="2 3">
    <name type="scientific">Alicyclobacillus mali</name>
    <name type="common">ex Roth et al. 2021</name>
    <dbReference type="NCBI Taxonomy" id="1123961"/>
    <lineage>
        <taxon>Bacteria</taxon>
        <taxon>Bacillati</taxon>
        <taxon>Bacillota</taxon>
        <taxon>Bacilli</taxon>
        <taxon>Bacillales</taxon>
        <taxon>Alicyclobacillaceae</taxon>
        <taxon>Alicyclobacillus</taxon>
    </lineage>
</organism>
<dbReference type="Proteomes" id="UP000642910">
    <property type="component" value="Unassembled WGS sequence"/>
</dbReference>
<reference evidence="2 3" key="1">
    <citation type="submission" date="2020-11" db="EMBL/GenBank/DDBJ databases">
        <title>Genomic insight of Alicyclobacillus mali FL 18 reveals a new arsenic-resistant strain, with potential in environmental biotechnology.</title>
        <authorList>
            <person name="Fiorentino G."/>
            <person name="Gallo G."/>
            <person name="Aulitto M."/>
        </authorList>
    </citation>
    <scope>NUCLEOTIDE SEQUENCE [LARGE SCALE GENOMIC DNA]</scope>
    <source>
        <strain evidence="2 3">FL 18</strain>
    </source>
</reference>
<name>A0ABS0F0B9_9BACL</name>
<accession>A0ABS0F0B9</accession>
<feature type="domain" description="Uracil-DNA glycosylase-like" evidence="1">
    <location>
        <begin position="27"/>
        <end position="200"/>
    </location>
</feature>
<dbReference type="Pfam" id="PF03167">
    <property type="entry name" value="UDG"/>
    <property type="match status" value="1"/>
</dbReference>
<protein>
    <recommendedName>
        <fullName evidence="1">Uracil-DNA glycosylase-like domain-containing protein</fullName>
    </recommendedName>
</protein>
<evidence type="ECO:0000259" key="1">
    <source>
        <dbReference type="Pfam" id="PF03167"/>
    </source>
</evidence>